<dbReference type="EMBL" id="AP019514">
    <property type="protein sequence ID" value="BBI61650.1"/>
    <property type="molecule type" value="Genomic_DNA"/>
</dbReference>
<proteinExistence type="predicted"/>
<evidence type="ECO:0008006" key="3">
    <source>
        <dbReference type="Google" id="ProtNLM"/>
    </source>
</evidence>
<dbReference type="Proteomes" id="UP000320231">
    <property type="component" value="Chromosome"/>
</dbReference>
<dbReference type="InterPro" id="IPR027443">
    <property type="entry name" value="IPNS-like_sf"/>
</dbReference>
<organism evidence="1 2">
    <name type="scientific">Vreelandella sulfidaeris</name>
    <dbReference type="NCBI Taxonomy" id="115553"/>
    <lineage>
        <taxon>Bacteria</taxon>
        <taxon>Pseudomonadati</taxon>
        <taxon>Pseudomonadota</taxon>
        <taxon>Gammaproteobacteria</taxon>
        <taxon>Oceanospirillales</taxon>
        <taxon>Halomonadaceae</taxon>
        <taxon>Vreelandella</taxon>
    </lineage>
</organism>
<dbReference type="Gene3D" id="2.60.120.330">
    <property type="entry name" value="B-lactam Antibiotic, Isopenicillin N Synthase, Chain"/>
    <property type="match status" value="1"/>
</dbReference>
<gene>
    <name evidence="1" type="ORF">HSBAA_29560</name>
</gene>
<dbReference type="AlphaFoldDB" id="A0A455U663"/>
<name>A0A455U663_9GAMM</name>
<sequence>MQVEKYGGGKADYIDPYAFRKQHPFIAERLPNLRAFFESFNFPVTRVTARTLNGLFNIGGGYHIDSKDTFSIRLNFCLSTNGKFGLSYQNGPVVMFEPGDAHMVCTARHHSAYASERCNFQRTNLIVDVIPWYDYDPILDGWKPNQYFGKIHPYDMVEQGIVTFG</sequence>
<evidence type="ECO:0000313" key="2">
    <source>
        <dbReference type="Proteomes" id="UP000320231"/>
    </source>
</evidence>
<reference evidence="1 2" key="1">
    <citation type="journal article" date="2019" name="Microbiol. Resour. Announc.">
        <title>Complete Genome Sequence of Halomonas sulfidaeris Strain Esulfide1 Isolated from a Metal Sulfide Rock at a Depth of 2,200 Meters, Obtained Using Nanopore Sequencing.</title>
        <authorList>
            <person name="Saito M."/>
            <person name="Nishigata A."/>
            <person name="Galipon J."/>
            <person name="Arakawa K."/>
        </authorList>
    </citation>
    <scope>NUCLEOTIDE SEQUENCE [LARGE SCALE GENOMIC DNA]</scope>
    <source>
        <strain evidence="1 2">ATCC BAA-803</strain>
    </source>
</reference>
<protein>
    <recommendedName>
        <fullName evidence="3">Aspartyl/asparaginy/proline hydroxylase domain-containing protein</fullName>
    </recommendedName>
</protein>
<evidence type="ECO:0000313" key="1">
    <source>
        <dbReference type="EMBL" id="BBI61650.1"/>
    </source>
</evidence>
<dbReference type="KEGG" id="hsr:HSBAA_29560"/>
<accession>A0A455U663</accession>